<sequence>MKHWIKGLALLSVALFIAAIWLLMLYLNSRNEVQQPARPPEAKKEVKGPQQEVKPANEELRRLAVAFSRELYGQNPSPQVLAKYTTAKARALVIPPGDGEGKSEIDRKIVLQDVQVYEGSSSGKAAAVIAAIKRTITVNGVSTASTSYIRLAFVKGSSWQVDGLVLIGEIPAR</sequence>
<accession>A0AA42BPP0</accession>
<feature type="transmembrane region" description="Helical" evidence="1">
    <location>
        <begin position="7"/>
        <end position="27"/>
    </location>
</feature>
<gene>
    <name evidence="2" type="ORF">NK662_10420</name>
</gene>
<reference evidence="2" key="1">
    <citation type="submission" date="2022-07" db="EMBL/GenBank/DDBJ databases">
        <authorList>
            <person name="Li W.-J."/>
            <person name="Deng Q.-Q."/>
        </authorList>
    </citation>
    <scope>NUCLEOTIDE SEQUENCE</scope>
    <source>
        <strain evidence="2">SYSU M60031</strain>
    </source>
</reference>
<dbReference type="RefSeq" id="WP_254758859.1">
    <property type="nucleotide sequence ID" value="NZ_JANCLT010000004.1"/>
</dbReference>
<proteinExistence type="predicted"/>
<dbReference type="Proteomes" id="UP001156102">
    <property type="component" value="Unassembled WGS sequence"/>
</dbReference>
<keyword evidence="1" id="KW-0472">Membrane</keyword>
<keyword evidence="3" id="KW-1185">Reference proteome</keyword>
<organism evidence="2 3">
    <name type="scientific">Ectobacillus ponti</name>
    <dbReference type="NCBI Taxonomy" id="2961894"/>
    <lineage>
        <taxon>Bacteria</taxon>
        <taxon>Bacillati</taxon>
        <taxon>Bacillota</taxon>
        <taxon>Bacilli</taxon>
        <taxon>Bacillales</taxon>
        <taxon>Bacillaceae</taxon>
        <taxon>Ectobacillus</taxon>
    </lineage>
</organism>
<evidence type="ECO:0000313" key="2">
    <source>
        <dbReference type="EMBL" id="MCP8968952.1"/>
    </source>
</evidence>
<comment type="caution">
    <text evidence="2">The sequence shown here is derived from an EMBL/GenBank/DDBJ whole genome shotgun (WGS) entry which is preliminary data.</text>
</comment>
<name>A0AA42BPP0_9BACI</name>
<evidence type="ECO:0000256" key="1">
    <source>
        <dbReference type="SAM" id="Phobius"/>
    </source>
</evidence>
<dbReference type="EMBL" id="JANCLT010000004">
    <property type="protein sequence ID" value="MCP8968952.1"/>
    <property type="molecule type" value="Genomic_DNA"/>
</dbReference>
<dbReference type="AlphaFoldDB" id="A0AA42BPP0"/>
<keyword evidence="1" id="KW-0812">Transmembrane</keyword>
<protein>
    <submittedName>
        <fullName evidence="2">Uncharacterized protein</fullName>
    </submittedName>
</protein>
<evidence type="ECO:0000313" key="3">
    <source>
        <dbReference type="Proteomes" id="UP001156102"/>
    </source>
</evidence>
<keyword evidence="1" id="KW-1133">Transmembrane helix</keyword>